<evidence type="ECO:0000256" key="2">
    <source>
        <dbReference type="ARBA" id="ARBA00023235"/>
    </source>
</evidence>
<dbReference type="CDD" id="cd07067">
    <property type="entry name" value="HP_PGM_like"/>
    <property type="match status" value="1"/>
</dbReference>
<evidence type="ECO:0000313" key="3">
    <source>
        <dbReference type="EMBL" id="KYQ91557.1"/>
    </source>
</evidence>
<dbReference type="EMBL" id="LODT01000034">
    <property type="protein sequence ID" value="KYQ91557.1"/>
    <property type="molecule type" value="Genomic_DNA"/>
</dbReference>
<accession>A0A151ZC82</accession>
<dbReference type="Gene3D" id="3.40.50.1240">
    <property type="entry name" value="Phosphoglycerate mutase-like"/>
    <property type="match status" value="1"/>
</dbReference>
<dbReference type="SUPFAM" id="SSF53254">
    <property type="entry name" value="Phosphoglycerate mutase-like"/>
    <property type="match status" value="1"/>
</dbReference>
<dbReference type="InterPro" id="IPR029033">
    <property type="entry name" value="His_PPase_superfam"/>
</dbReference>
<dbReference type="InterPro" id="IPR050275">
    <property type="entry name" value="PGM_Phosphatase"/>
</dbReference>
<dbReference type="Pfam" id="PF00300">
    <property type="entry name" value="His_Phos_1"/>
    <property type="match status" value="1"/>
</dbReference>
<dbReference type="SMART" id="SM00855">
    <property type="entry name" value="PGAM"/>
    <property type="match status" value="1"/>
</dbReference>
<keyword evidence="4" id="KW-1185">Reference proteome</keyword>
<dbReference type="Proteomes" id="UP000076078">
    <property type="component" value="Unassembled WGS sequence"/>
</dbReference>
<dbReference type="InParanoid" id="A0A151ZC82"/>
<gene>
    <name evidence="3" type="ORF">DLAC_07324</name>
</gene>
<organism evidence="3 4">
    <name type="scientific">Tieghemostelium lacteum</name>
    <name type="common">Slime mold</name>
    <name type="synonym">Dictyostelium lacteum</name>
    <dbReference type="NCBI Taxonomy" id="361077"/>
    <lineage>
        <taxon>Eukaryota</taxon>
        <taxon>Amoebozoa</taxon>
        <taxon>Evosea</taxon>
        <taxon>Eumycetozoa</taxon>
        <taxon>Dictyostelia</taxon>
        <taxon>Dictyosteliales</taxon>
        <taxon>Raperosteliaceae</taxon>
        <taxon>Tieghemostelium</taxon>
    </lineage>
</organism>
<dbReference type="GO" id="GO:0005737">
    <property type="term" value="C:cytoplasm"/>
    <property type="evidence" value="ECO:0007669"/>
    <property type="project" value="TreeGrafter"/>
</dbReference>
<keyword evidence="1" id="KW-0324">Glycolysis</keyword>
<dbReference type="OrthoDB" id="496981at2759"/>
<comment type="caution">
    <text evidence="3">The sequence shown here is derived from an EMBL/GenBank/DDBJ whole genome shotgun (WGS) entry which is preliminary data.</text>
</comment>
<dbReference type="InterPro" id="IPR001345">
    <property type="entry name" value="PG/BPGM_mutase_AS"/>
</dbReference>
<proteinExistence type="predicted"/>
<dbReference type="PANTHER" id="PTHR48100:SF1">
    <property type="entry name" value="HISTIDINE PHOSPHATASE FAMILY PROTEIN-RELATED"/>
    <property type="match status" value="1"/>
</dbReference>
<dbReference type="PANTHER" id="PTHR48100">
    <property type="entry name" value="BROAD-SPECIFICITY PHOSPHATASE YOR283W-RELATED"/>
    <property type="match status" value="1"/>
</dbReference>
<dbReference type="InterPro" id="IPR013078">
    <property type="entry name" value="His_Pase_superF_clade-1"/>
</dbReference>
<dbReference type="AlphaFoldDB" id="A0A151ZC82"/>
<sequence>MDGATQKTVYLIRHGQSTFNLAYKVENKDPWLFDARLTSLGETQADGLRNLVAEKLHDIELIVSSPLTRAMDTTNRAFREVLLKRKELKVRVIKHHSEYVCTSDDNGRHLSEVSKEFPHFDFTEVTEERWWYVPDQLKKDLSIDYQEYFKTKGYREPYEDLKQRFIDFKEWLLSQKESKIAVVGHSDFFYHLFKEKLPVFANCQVLEWNIDTDESKFLN</sequence>
<protein>
    <submittedName>
        <fullName evidence="3">Phosphoglycerate/bisphosphoglycerate mutase family protein</fullName>
    </submittedName>
</protein>
<dbReference type="PROSITE" id="PS00175">
    <property type="entry name" value="PG_MUTASE"/>
    <property type="match status" value="1"/>
</dbReference>
<name>A0A151ZC82_TIELA</name>
<evidence type="ECO:0000256" key="1">
    <source>
        <dbReference type="ARBA" id="ARBA00023152"/>
    </source>
</evidence>
<reference evidence="3 4" key="1">
    <citation type="submission" date="2015-12" db="EMBL/GenBank/DDBJ databases">
        <title>Dictyostelia acquired genes for synthesis and detection of signals that induce cell-type specialization by lateral gene transfer from prokaryotes.</title>
        <authorList>
            <person name="Gloeckner G."/>
            <person name="Schaap P."/>
        </authorList>
    </citation>
    <scope>NUCLEOTIDE SEQUENCE [LARGE SCALE GENOMIC DNA]</scope>
    <source>
        <strain evidence="3 4">TK</strain>
    </source>
</reference>
<dbReference type="OMA" id="ERWWYLP"/>
<keyword evidence="2" id="KW-0413">Isomerase</keyword>
<dbReference type="GO" id="GO:0016791">
    <property type="term" value="F:phosphatase activity"/>
    <property type="evidence" value="ECO:0007669"/>
    <property type="project" value="TreeGrafter"/>
</dbReference>
<evidence type="ECO:0000313" key="4">
    <source>
        <dbReference type="Proteomes" id="UP000076078"/>
    </source>
</evidence>